<evidence type="ECO:0000313" key="2">
    <source>
        <dbReference type="EMBL" id="ERJ06827.1"/>
    </source>
</evidence>
<gene>
    <name evidence="2" type="ORF">HLRTI_001086</name>
    <name evidence="1" type="ORF">HTIA_0894</name>
</gene>
<reference evidence="2 3" key="2">
    <citation type="journal article" date="2013" name="PLoS ONE">
        <title>INDIGO - INtegrated Data Warehouse of MIcrobial GenOmes with Examples from the Red Sea Extremophiles.</title>
        <authorList>
            <person name="Alam I."/>
            <person name="Antunes A."/>
            <person name="Kamau A.A."/>
            <person name="Ba Alawi W."/>
            <person name="Kalkatawi M."/>
            <person name="Stingl U."/>
            <person name="Bajic V.B."/>
        </authorList>
    </citation>
    <scope>NUCLEOTIDE SEQUENCE [LARGE SCALE GENOMIC DNA]</scope>
    <source>
        <strain evidence="2 3">SARL4B</strain>
    </source>
</reference>
<evidence type="ECO:0000313" key="4">
    <source>
        <dbReference type="Proteomes" id="UP000015381"/>
    </source>
</evidence>
<dbReference type="AlphaFoldDB" id="F7PJ69"/>
<name>F7PJ69_9EURY</name>
<dbReference type="EMBL" id="AFNT02000009">
    <property type="protein sequence ID" value="ERJ06827.1"/>
    <property type="molecule type" value="Genomic_DNA"/>
</dbReference>
<reference evidence="2 3" key="1">
    <citation type="journal article" date="2011" name="J. Bacteriol.">
        <title>Genome sequence of Halorhabdus tiamatea, the first archaeon isolated from a deep-sea anoxic brine lake.</title>
        <authorList>
            <person name="Antunes A."/>
            <person name="Alam I."/>
            <person name="Bajic V.B."/>
            <person name="Stingl U."/>
        </authorList>
    </citation>
    <scope>NUCLEOTIDE SEQUENCE [LARGE SCALE GENOMIC DNA]</scope>
    <source>
        <strain evidence="2 3">SARL4B</strain>
    </source>
</reference>
<evidence type="ECO:0000313" key="3">
    <source>
        <dbReference type="Proteomes" id="UP000003861"/>
    </source>
</evidence>
<dbReference type="EMBL" id="HF571520">
    <property type="protein sequence ID" value="CCQ33034.1"/>
    <property type="molecule type" value="Genomic_DNA"/>
</dbReference>
<dbReference type="eggNOG" id="arCOG15230">
    <property type="taxonomic scope" value="Archaea"/>
</dbReference>
<dbReference type="Proteomes" id="UP000015381">
    <property type="component" value="Chromosome I"/>
</dbReference>
<reference evidence="1 4" key="3">
    <citation type="journal article" date="2014" name="Environ. Microbiol.">
        <title>Halorhabdus tiamatea: proteogenomics and glycosidase activity measurements identify the first cultivated euryarchaeon from a deep-sea anoxic brine lake as potential polysaccharide degrader.</title>
        <authorList>
            <person name="Werner J."/>
            <person name="Ferrer M."/>
            <person name="Michel G."/>
            <person name="Mann A.J."/>
            <person name="Huang S."/>
            <person name="Juarez S."/>
            <person name="Ciordia S."/>
            <person name="Albar J.P."/>
            <person name="Alcaide M."/>
            <person name="La Cono V."/>
            <person name="Yakimov M.M."/>
            <person name="Antunes A."/>
            <person name="Taborda M."/>
            <person name="Da Costa M.S."/>
            <person name="Amann R.I."/>
            <person name="Gloeckner F.O."/>
            <person name="Golyshina O.V."/>
            <person name="Golyshin P.N."/>
            <person name="Teeling H."/>
        </authorList>
    </citation>
    <scope>NUCLEOTIDE SEQUENCE [LARGE SCALE GENOMIC DNA]</scope>
    <source>
        <strain evidence="4">SARL4B</strain>
        <strain evidence="1">Type strain: SARL4B</strain>
    </source>
</reference>
<accession>F7PJ69</accession>
<dbReference type="OrthoDB" id="232357at2157"/>
<dbReference type="GeneID" id="55593222"/>
<sequence length="47" mass="5203">MKRNTTVDAGDGLHERPDLRLTVDVAGRRLVYAESDLETIGFSANEL</sequence>
<proteinExistence type="predicted"/>
<dbReference type="HOGENOM" id="CLU_3163037_0_0_2"/>
<dbReference type="KEGG" id="hti:HTIA_0894"/>
<protein>
    <submittedName>
        <fullName evidence="2">Uncharacterized protein</fullName>
    </submittedName>
</protein>
<keyword evidence="4" id="KW-1185">Reference proteome</keyword>
<evidence type="ECO:0000313" key="1">
    <source>
        <dbReference type="EMBL" id="CCQ33034.1"/>
    </source>
</evidence>
<organism evidence="2 3">
    <name type="scientific">Halorhabdus tiamatea SARL4B</name>
    <dbReference type="NCBI Taxonomy" id="1033806"/>
    <lineage>
        <taxon>Archaea</taxon>
        <taxon>Methanobacteriati</taxon>
        <taxon>Methanobacteriota</taxon>
        <taxon>Stenosarchaea group</taxon>
        <taxon>Halobacteria</taxon>
        <taxon>Halobacteriales</taxon>
        <taxon>Haloarculaceae</taxon>
        <taxon>Halorhabdus</taxon>
    </lineage>
</organism>
<dbReference type="RefSeq" id="WP_008525776.1">
    <property type="nucleotide sequence ID" value="NC_021921.1"/>
</dbReference>
<dbReference type="Proteomes" id="UP000003861">
    <property type="component" value="Unassembled WGS sequence"/>
</dbReference>